<sequence>MMNAVVETVMVNSFKVQVYADLYERAARSHSKVLRNFALRGIPKQIYKNRTIFIHVPKNGGTSVSRSLYGRSIGHRSAEFYRRTDPELFASATSFAVLRDPISRFGSACNMLINGGATDVRVPPRVARLLADLRTVPDILDWLEGEGENAFRLNASFRRQSWYVTDAVGKVLVDRLFVLGRDDAELSEMVETLSGKALSHANRGLSKPIELSTSDEARVREFYAPDFELLANVDAMREVTIAAS</sequence>
<dbReference type="OrthoDB" id="7444642at2"/>
<dbReference type="Proteomes" id="UP000016566">
    <property type="component" value="Unassembled WGS sequence"/>
</dbReference>
<dbReference type="AlphaFoldDB" id="U2YLL5"/>
<dbReference type="STRING" id="1337093.MBELCI_2043"/>
<evidence type="ECO:0000313" key="2">
    <source>
        <dbReference type="Proteomes" id="UP000016566"/>
    </source>
</evidence>
<name>U2YLL5_9RHOB</name>
<accession>U2YLL5</accession>
<dbReference type="RefSeq" id="WP_021694092.1">
    <property type="nucleotide sequence ID" value="NZ_BATB01000025.1"/>
</dbReference>
<dbReference type="eggNOG" id="ENOG50330HK">
    <property type="taxonomic scope" value="Bacteria"/>
</dbReference>
<evidence type="ECO:0008006" key="3">
    <source>
        <dbReference type="Google" id="ProtNLM"/>
    </source>
</evidence>
<protein>
    <recommendedName>
        <fullName evidence="3">Sulfotransferase family protein</fullName>
    </recommendedName>
</protein>
<dbReference type="EMBL" id="BATB01000025">
    <property type="protein sequence ID" value="GAD55991.1"/>
    <property type="molecule type" value="Genomic_DNA"/>
</dbReference>
<evidence type="ECO:0000313" key="1">
    <source>
        <dbReference type="EMBL" id="GAD55991.1"/>
    </source>
</evidence>
<organism evidence="1 2">
    <name type="scientific">Limimaricola cinnabarinus LL-001</name>
    <dbReference type="NCBI Taxonomy" id="1337093"/>
    <lineage>
        <taxon>Bacteria</taxon>
        <taxon>Pseudomonadati</taxon>
        <taxon>Pseudomonadota</taxon>
        <taxon>Alphaproteobacteria</taxon>
        <taxon>Rhodobacterales</taxon>
        <taxon>Paracoccaceae</taxon>
        <taxon>Limimaricola</taxon>
    </lineage>
</organism>
<keyword evidence="2" id="KW-1185">Reference proteome</keyword>
<comment type="caution">
    <text evidence="1">The sequence shown here is derived from an EMBL/GenBank/DDBJ whole genome shotgun (WGS) entry which is preliminary data.</text>
</comment>
<reference evidence="1" key="1">
    <citation type="journal article" date="2013" name="Genome Announc.">
        <title>Draft Genome Sequence of Loktanella cinnabarina LL-001T, Isolated from Deep-Sea Floor Sediment.</title>
        <authorList>
            <person name="Nishi S."/>
            <person name="Tsubouchi T."/>
            <person name="Takaki Y."/>
            <person name="Koyanagi R."/>
            <person name="Satoh N."/>
            <person name="Maruyama T."/>
            <person name="Hatada Y."/>
        </authorList>
    </citation>
    <scope>NUCLEOTIDE SEQUENCE [LARGE SCALE GENOMIC DNA]</scope>
    <source>
        <strain evidence="1">LL-001</strain>
    </source>
</reference>
<gene>
    <name evidence="1" type="ORF">MBELCI_2043</name>
</gene>
<proteinExistence type="predicted"/>